<sequence>MMSQFRCVILWCMIGAIIAQRGCCSNFQHIDDDYDDDDDVAMMPSQSGLLPSDSYASDVGLEPSPMMEFRMDKLEDLHEMQYLVEFIDPEHGKCPFPLPMELYFDQDVFDDEYGLETLQVLQDQYRDVLPAMKTAWMENDGAARLDQLEFPEEYYQQASQAQQQQQQHPAKADNVPFALRDGGEHVIEVPLGAFTGEDSNNVPATIDLSSILAQLSGDGSGMSLGAGVEDLMKGLKIVINGMEVSLDDGNTHFDLSGIINVAGNGGEQEPIVVDLNKALIAKERARYISETHALRSQEAAVGEEQSTKLSPDVTAARKLAEEAAEAEYEHSNFEWVLSSSSSDVNKPQGATPSRRSTNALRLLSALEMSCRAPPVGSSSSSWQCTHEVERVLARITSDILVAEDVYDMDHVKERIATVEAIRDARVVAVEKEVEAMCQMVQTLQLRHNAMHLGDSEGRVASPMDTIVPVVAERLRKLNNDDVDGDNQFSVVENVLTALVEFTESHSVESCSGGAAEHVSAVTRSLWYAAALLRLTETLNESATAAASPHAMSLLSITQSERSGSTNARLALATMREFGFVAEQNVRHATHLIVSVAADAHKNMYQHLEDVYLREANTKQAIFEPKDTHSLRRARSYVRSNGIMFTLFIEDTLEDTRSALESTVVELKERVISTRSTHALYLWVKTLIPMFWGSLRFSYATTHSPPQPPENATTVVFPDHATLNVNCWTWVVGARLFPELLMVDGTMEHVTEKCKLVDDAATIMHSIHNDVSSSSSDDASSSLEDTLKRHVEKSVADSYYYSAAQATLMMLAYQEVLCPCGTEEHCATTTQHSTLQRSKKLLAHAKTLATAVHQEGLVAAEAAALKMLLGVPVKVLQEYPWHVALCLVAIEVEGGEDTLLHSTATSSGFILPEWFALAGLMHHLEGDAVSAARYWLEGGALEVESANVEEERRTRDVDVNPFFWWSTSGPIDATRVGSHGDCLYLLSNLVREQRDVFEAMRCSTRDGEEFPSIPGASVFSYLSSEAYADALIETAAGAPLFHSPSIAKKLRSAAITANDGNMESMLLDVTNEETNKDHKTIVLLADLRNVLPIVHEARTLHMFQWLTDRVAAFYNPITMIEKAQAYFKSLMCSALDWLPYQLFGRCYDWTVDPILGLDSHLVAHQLPTVQVYIDQVDETLRAEVLQSLAAVEAAHFWLLQGSAEALGSIMALDSIATQFTNGGRFDRLQESISLTMSRHIQHMVMEESAALRLSEATTSEQNSSAPLRVRLDHSTPFQYVAPERRFEALGAVAYRNGMRSFRRACSLFHTFNHYRADATPYYCRSPDSAIVRGVLFDSPRSLDYQSSSHKCLSNASHCAAHDAAHKVLLESMNSFAQCSGESALMYFSSARQQHQFVAFQWRDDKSLLLVNPQCALYLALMLNDYGDAVLQSKANSSQEEPPPQQQLHHELLNMTLTAAARLRVFHRYDKAPAAEHGDHEDDEGTDHSGELVESIEHYDAADADDENDPNDERFEASTLGQLRHRSKSKQKTKHEFSIKPAAWMDPNGIRAQGDGHWLSVRRNGIVAGWNAVAVVKELLRWRS</sequence>
<dbReference type="EMBL" id="CYKH01001501">
    <property type="protein sequence ID" value="CUG87362.1"/>
    <property type="molecule type" value="Genomic_DNA"/>
</dbReference>
<proteinExistence type="predicted"/>
<evidence type="ECO:0008006" key="5">
    <source>
        <dbReference type="Google" id="ProtNLM"/>
    </source>
</evidence>
<keyword evidence="4" id="KW-1185">Reference proteome</keyword>
<dbReference type="Proteomes" id="UP000051952">
    <property type="component" value="Unassembled WGS sequence"/>
</dbReference>
<feature type="compositionally biased region" description="Basic residues" evidence="1">
    <location>
        <begin position="1521"/>
        <end position="1531"/>
    </location>
</feature>
<gene>
    <name evidence="3" type="ORF">BSAL_09755</name>
</gene>
<evidence type="ECO:0000313" key="4">
    <source>
        <dbReference type="Proteomes" id="UP000051952"/>
    </source>
</evidence>
<keyword evidence="2" id="KW-0732">Signal</keyword>
<reference evidence="4" key="1">
    <citation type="submission" date="2015-09" db="EMBL/GenBank/DDBJ databases">
        <authorList>
            <consortium name="Pathogen Informatics"/>
        </authorList>
    </citation>
    <scope>NUCLEOTIDE SEQUENCE [LARGE SCALE GENOMIC DNA]</scope>
    <source>
        <strain evidence="4">Lake Konstanz</strain>
    </source>
</reference>
<name>A0A0S4JAU6_BODSA</name>
<evidence type="ECO:0000256" key="1">
    <source>
        <dbReference type="SAM" id="MobiDB-lite"/>
    </source>
</evidence>
<feature type="chain" id="PRO_5006622267" description="Membrane-associated protein" evidence="2">
    <location>
        <begin position="20"/>
        <end position="1582"/>
    </location>
</feature>
<protein>
    <recommendedName>
        <fullName evidence="5">Membrane-associated protein</fullName>
    </recommendedName>
</protein>
<organism evidence="3 4">
    <name type="scientific">Bodo saltans</name>
    <name type="common">Flagellated protozoan</name>
    <dbReference type="NCBI Taxonomy" id="75058"/>
    <lineage>
        <taxon>Eukaryota</taxon>
        <taxon>Discoba</taxon>
        <taxon>Euglenozoa</taxon>
        <taxon>Kinetoplastea</taxon>
        <taxon>Metakinetoplastina</taxon>
        <taxon>Eubodonida</taxon>
        <taxon>Bodonidae</taxon>
        <taxon>Bodo</taxon>
    </lineage>
</organism>
<dbReference type="VEuPathDB" id="TriTrypDB:BSAL_09755"/>
<accession>A0A0S4JAU6</accession>
<evidence type="ECO:0000256" key="2">
    <source>
        <dbReference type="SAM" id="SignalP"/>
    </source>
</evidence>
<evidence type="ECO:0000313" key="3">
    <source>
        <dbReference type="EMBL" id="CUG87362.1"/>
    </source>
</evidence>
<feature type="signal peptide" evidence="2">
    <location>
        <begin position="1"/>
        <end position="19"/>
    </location>
</feature>
<feature type="region of interest" description="Disordered" evidence="1">
    <location>
        <begin position="1500"/>
        <end position="1534"/>
    </location>
</feature>